<feature type="chain" id="PRO_5043519937" description="Chemosensory protein" evidence="1">
    <location>
        <begin position="20"/>
        <end position="137"/>
    </location>
</feature>
<comment type="caution">
    <text evidence="2">The sequence shown here is derived from an EMBL/GenBank/DDBJ whole genome shotgun (WGS) entry which is preliminary data.</text>
</comment>
<evidence type="ECO:0000256" key="1">
    <source>
        <dbReference type="SAM" id="SignalP"/>
    </source>
</evidence>
<keyword evidence="1" id="KW-0732">Signal</keyword>
<dbReference type="InterPro" id="IPR005055">
    <property type="entry name" value="A10/PebIII"/>
</dbReference>
<dbReference type="AlphaFoldDB" id="A0AAW1VIJ0"/>
<dbReference type="Gene3D" id="1.10.2080.10">
    <property type="entry name" value="Insect odorant-binding protein A10/Ejaculatory bulb-specific protein 3"/>
    <property type="match status" value="1"/>
</dbReference>
<evidence type="ECO:0000313" key="2">
    <source>
        <dbReference type="EMBL" id="KAK9892199.1"/>
    </source>
</evidence>
<accession>A0AAW1VIJ0</accession>
<dbReference type="PANTHER" id="PTHR11257:SF13">
    <property type="entry name" value="GEO07322P1"/>
    <property type="match status" value="1"/>
</dbReference>
<dbReference type="PANTHER" id="PTHR11257">
    <property type="entry name" value="CHEMOSENSORY PROTEIN-RELATED"/>
    <property type="match status" value="1"/>
</dbReference>
<dbReference type="Pfam" id="PF03392">
    <property type="entry name" value="OS-D"/>
    <property type="match status" value="1"/>
</dbReference>
<proteinExistence type="predicted"/>
<protein>
    <recommendedName>
        <fullName evidence="4">Chemosensory protein</fullName>
    </recommendedName>
</protein>
<organism evidence="2 3">
    <name type="scientific">Henosepilachna vigintioctopunctata</name>
    <dbReference type="NCBI Taxonomy" id="420089"/>
    <lineage>
        <taxon>Eukaryota</taxon>
        <taxon>Metazoa</taxon>
        <taxon>Ecdysozoa</taxon>
        <taxon>Arthropoda</taxon>
        <taxon>Hexapoda</taxon>
        <taxon>Insecta</taxon>
        <taxon>Pterygota</taxon>
        <taxon>Neoptera</taxon>
        <taxon>Endopterygota</taxon>
        <taxon>Coleoptera</taxon>
        <taxon>Polyphaga</taxon>
        <taxon>Cucujiformia</taxon>
        <taxon>Coccinelloidea</taxon>
        <taxon>Coccinellidae</taxon>
        <taxon>Epilachninae</taxon>
        <taxon>Epilachnini</taxon>
        <taxon>Henosepilachna</taxon>
    </lineage>
</organism>
<evidence type="ECO:0000313" key="3">
    <source>
        <dbReference type="Proteomes" id="UP001431783"/>
    </source>
</evidence>
<sequence>MVALVLSFILSITFLCSSCAPTEEPYKSQYEDMDVQSILKSSRLLKNYVDCLLDRGKCPPAAKELKDHIEDALKTECSRCTSKQKALGNTAIDFLMKEKPDMWKELVAKYDPEGIYAAKWEAQAESIKNGGEPQPNE</sequence>
<name>A0AAW1VIJ0_9CUCU</name>
<reference evidence="2 3" key="1">
    <citation type="submission" date="2023-03" db="EMBL/GenBank/DDBJ databases">
        <title>Genome insight into feeding habits of ladybird beetles.</title>
        <authorList>
            <person name="Li H.-S."/>
            <person name="Huang Y.-H."/>
            <person name="Pang H."/>
        </authorList>
    </citation>
    <scope>NUCLEOTIDE SEQUENCE [LARGE SCALE GENOMIC DNA]</scope>
    <source>
        <strain evidence="2">SYSU_2023b</strain>
        <tissue evidence="2">Whole body</tissue>
    </source>
</reference>
<dbReference type="Proteomes" id="UP001431783">
    <property type="component" value="Unassembled WGS sequence"/>
</dbReference>
<evidence type="ECO:0008006" key="4">
    <source>
        <dbReference type="Google" id="ProtNLM"/>
    </source>
</evidence>
<gene>
    <name evidence="2" type="ORF">WA026_019004</name>
</gene>
<keyword evidence="3" id="KW-1185">Reference proteome</keyword>
<dbReference type="EMBL" id="JARQZJ010000133">
    <property type="protein sequence ID" value="KAK9892199.1"/>
    <property type="molecule type" value="Genomic_DNA"/>
</dbReference>
<dbReference type="SUPFAM" id="SSF100910">
    <property type="entry name" value="Chemosensory protein Csp2"/>
    <property type="match status" value="1"/>
</dbReference>
<dbReference type="InterPro" id="IPR036682">
    <property type="entry name" value="OS_D_A10/PebIII_sf"/>
</dbReference>
<feature type="signal peptide" evidence="1">
    <location>
        <begin position="1"/>
        <end position="19"/>
    </location>
</feature>